<dbReference type="InterPro" id="IPR050385">
    <property type="entry name" value="Archaeal_FAD_synthase"/>
</dbReference>
<dbReference type="InterPro" id="IPR014729">
    <property type="entry name" value="Rossmann-like_a/b/a_fold"/>
</dbReference>
<protein>
    <submittedName>
        <fullName evidence="4">Glycerol-3-phosphate cytidylyltransferase</fullName>
        <ecNumber evidence="4">2.7.7.39</ecNumber>
    </submittedName>
</protein>
<proteinExistence type="predicted"/>
<dbReference type="Proteomes" id="UP001220377">
    <property type="component" value="Chromosome"/>
</dbReference>
<evidence type="ECO:0000313" key="5">
    <source>
        <dbReference type="Proteomes" id="UP001220377"/>
    </source>
</evidence>
<evidence type="ECO:0000259" key="3">
    <source>
        <dbReference type="Pfam" id="PF01467"/>
    </source>
</evidence>
<dbReference type="RefSeq" id="WP_274261610.1">
    <property type="nucleotide sequence ID" value="NZ_CP117884.1"/>
</dbReference>
<dbReference type="PANTHER" id="PTHR43793:SF1">
    <property type="entry name" value="FAD SYNTHASE"/>
    <property type="match status" value="1"/>
</dbReference>
<keyword evidence="5" id="KW-1185">Reference proteome</keyword>
<dbReference type="EC" id="2.7.7.39" evidence="4"/>
<dbReference type="NCBIfam" id="TIGR00125">
    <property type="entry name" value="cyt_tran_rel"/>
    <property type="match status" value="1"/>
</dbReference>
<dbReference type="GO" id="GO:0047348">
    <property type="term" value="F:glycerol-3-phosphate cytidylyltransferase activity"/>
    <property type="evidence" value="ECO:0007669"/>
    <property type="project" value="UniProtKB-EC"/>
</dbReference>
<dbReference type="EMBL" id="CP117884">
    <property type="protein sequence ID" value="WDF83436.1"/>
    <property type="molecule type" value="Genomic_DNA"/>
</dbReference>
<dbReference type="NCBIfam" id="TIGR01518">
    <property type="entry name" value="g3p_cytidyltrns"/>
    <property type="match status" value="1"/>
</dbReference>
<reference evidence="4 5" key="1">
    <citation type="submission" date="2023-02" db="EMBL/GenBank/DDBJ databases">
        <title>Genome sequence of Lacticaseibacillus sp. KACC 23028.</title>
        <authorList>
            <person name="Kim S."/>
            <person name="Heo J."/>
            <person name="Kwon S.-W."/>
        </authorList>
    </citation>
    <scope>NUCLEOTIDE SEQUENCE [LARGE SCALE GENOMIC DNA]</scope>
    <source>
        <strain evidence="4 5">KACC 23028</strain>
    </source>
</reference>
<evidence type="ECO:0000256" key="2">
    <source>
        <dbReference type="ARBA" id="ARBA00022695"/>
    </source>
</evidence>
<dbReference type="CDD" id="cd02171">
    <property type="entry name" value="G3P_Cytidylyltransferase"/>
    <property type="match status" value="1"/>
</dbReference>
<gene>
    <name evidence="4" type="primary">tagD</name>
    <name evidence="4" type="ORF">PQ472_04150</name>
</gene>
<keyword evidence="2 4" id="KW-0548">Nucleotidyltransferase</keyword>
<name>A0ABY7WWS0_9LACO</name>
<sequence length="127" mass="14946">MKTVITYGTFDLLHWGHVRLLERAAAMGDKLIVGLSTDEFNAEKHKEAYHSYEHRKYILEAIRYVDKVIPETSWDQKIKDVQKYHVDTFVMGSDWEGQFDFLKPYCEVIYLPRTKGISTSKIKKDLM</sequence>
<dbReference type="Pfam" id="PF01467">
    <property type="entry name" value="CTP_transf_like"/>
    <property type="match status" value="1"/>
</dbReference>
<accession>A0ABY7WWS0</accession>
<dbReference type="InterPro" id="IPR004821">
    <property type="entry name" value="Cyt_trans-like"/>
</dbReference>
<dbReference type="SUPFAM" id="SSF52374">
    <property type="entry name" value="Nucleotidylyl transferase"/>
    <property type="match status" value="1"/>
</dbReference>
<dbReference type="PANTHER" id="PTHR43793">
    <property type="entry name" value="FAD SYNTHASE"/>
    <property type="match status" value="1"/>
</dbReference>
<dbReference type="InterPro" id="IPR006409">
    <property type="entry name" value="G3P_cytidylTrfase"/>
</dbReference>
<dbReference type="Gene3D" id="3.40.50.620">
    <property type="entry name" value="HUPs"/>
    <property type="match status" value="1"/>
</dbReference>
<organism evidence="4 5">
    <name type="scientific">Lacticaseibacillus pabuli</name>
    <dbReference type="NCBI Taxonomy" id="3025672"/>
    <lineage>
        <taxon>Bacteria</taxon>
        <taxon>Bacillati</taxon>
        <taxon>Bacillota</taxon>
        <taxon>Bacilli</taxon>
        <taxon>Lactobacillales</taxon>
        <taxon>Lactobacillaceae</taxon>
        <taxon>Lacticaseibacillus</taxon>
    </lineage>
</organism>
<evidence type="ECO:0000313" key="4">
    <source>
        <dbReference type="EMBL" id="WDF83436.1"/>
    </source>
</evidence>
<evidence type="ECO:0000256" key="1">
    <source>
        <dbReference type="ARBA" id="ARBA00022679"/>
    </source>
</evidence>
<keyword evidence="1 4" id="KW-0808">Transferase</keyword>
<feature type="domain" description="Cytidyltransferase-like" evidence="3">
    <location>
        <begin position="5"/>
        <end position="124"/>
    </location>
</feature>